<evidence type="ECO:0000256" key="4">
    <source>
        <dbReference type="ARBA" id="ARBA00022771"/>
    </source>
</evidence>
<evidence type="ECO:0000256" key="1">
    <source>
        <dbReference type="ARBA" id="ARBA00004141"/>
    </source>
</evidence>
<protein>
    <recommendedName>
        <fullName evidence="11">RING-type domain-containing protein</fullName>
    </recommendedName>
</protein>
<reference evidence="12 13" key="1">
    <citation type="submission" date="2021-07" db="EMBL/GenBank/DDBJ databases">
        <title>The Aristolochia fimbriata genome: insights into angiosperm evolution, floral development and chemical biosynthesis.</title>
        <authorList>
            <person name="Jiao Y."/>
        </authorList>
    </citation>
    <scope>NUCLEOTIDE SEQUENCE [LARGE SCALE GENOMIC DNA]</scope>
    <source>
        <strain evidence="12">IBCAS-2021</strain>
        <tissue evidence="12">Leaf</tissue>
    </source>
</reference>
<comment type="caution">
    <text evidence="12">The sequence shown here is derived from an EMBL/GenBank/DDBJ whole genome shotgun (WGS) entry which is preliminary data.</text>
</comment>
<keyword evidence="13" id="KW-1185">Reference proteome</keyword>
<evidence type="ECO:0000256" key="9">
    <source>
        <dbReference type="PROSITE-ProRule" id="PRU00175"/>
    </source>
</evidence>
<dbReference type="Pfam" id="PF13639">
    <property type="entry name" value="zf-RING_2"/>
    <property type="match status" value="1"/>
</dbReference>
<evidence type="ECO:0000256" key="5">
    <source>
        <dbReference type="ARBA" id="ARBA00022833"/>
    </source>
</evidence>
<evidence type="ECO:0000256" key="7">
    <source>
        <dbReference type="ARBA" id="ARBA00023136"/>
    </source>
</evidence>
<proteinExistence type="inferred from homology"/>
<dbReference type="PANTHER" id="PTHR46151:SF7">
    <property type="entry name" value="NEP1-INTERACTING PROTEIN 1"/>
    <property type="match status" value="1"/>
</dbReference>
<dbReference type="GO" id="GO:0016020">
    <property type="term" value="C:membrane"/>
    <property type="evidence" value="ECO:0007669"/>
    <property type="project" value="UniProtKB-SubCell"/>
</dbReference>
<keyword evidence="2 10" id="KW-0812">Transmembrane</keyword>
<dbReference type="SUPFAM" id="SSF57850">
    <property type="entry name" value="RING/U-box"/>
    <property type="match status" value="1"/>
</dbReference>
<dbReference type="PANTHER" id="PTHR46151">
    <property type="entry name" value="NEP1-INTERACTING PROTEIN-LIKE 2"/>
    <property type="match status" value="1"/>
</dbReference>
<sequence length="247" mass="26252">MERFCAYPSQLPALSAPAPSLPPPLPPLSPAPLAAPSSVSGGSVASTMLGKLVSVILTFIFAMVGSLIGAMTGAFVGQATESGFFRGAGIGAISGAVFSMEVLESSLHLWRSDESGFWSLLYMIDIFSSLLSGRLVREQVGPVMLSAVQSQMRSVETNSEEIVDIFSTGGTKGLSADSLEKLPKITITKTNCLDATGEKMTCSVCLQDFQLGESVRCLPLCQHIFHLSCIDSWLTRHGSCPLCRRDL</sequence>
<dbReference type="Proteomes" id="UP000825729">
    <property type="component" value="Unassembled WGS sequence"/>
</dbReference>
<dbReference type="InterPro" id="IPR001841">
    <property type="entry name" value="Znf_RING"/>
</dbReference>
<dbReference type="GO" id="GO:0008270">
    <property type="term" value="F:zinc ion binding"/>
    <property type="evidence" value="ECO:0007669"/>
    <property type="project" value="UniProtKB-KW"/>
</dbReference>
<dbReference type="EMBL" id="JAINDJ010000007">
    <property type="protein sequence ID" value="KAG9442873.1"/>
    <property type="molecule type" value="Genomic_DNA"/>
</dbReference>
<evidence type="ECO:0000313" key="12">
    <source>
        <dbReference type="EMBL" id="KAG9442873.1"/>
    </source>
</evidence>
<keyword evidence="6 10" id="KW-1133">Transmembrane helix</keyword>
<keyword evidence="4 9" id="KW-0863">Zinc-finger</keyword>
<organism evidence="12 13">
    <name type="scientific">Aristolochia fimbriata</name>
    <name type="common">White veined hardy Dutchman's pipe vine</name>
    <dbReference type="NCBI Taxonomy" id="158543"/>
    <lineage>
        <taxon>Eukaryota</taxon>
        <taxon>Viridiplantae</taxon>
        <taxon>Streptophyta</taxon>
        <taxon>Embryophyta</taxon>
        <taxon>Tracheophyta</taxon>
        <taxon>Spermatophyta</taxon>
        <taxon>Magnoliopsida</taxon>
        <taxon>Magnoliidae</taxon>
        <taxon>Piperales</taxon>
        <taxon>Aristolochiaceae</taxon>
        <taxon>Aristolochia</taxon>
    </lineage>
</organism>
<comment type="subcellular location">
    <subcellularLocation>
        <location evidence="1">Membrane</location>
        <topology evidence="1">Multi-pass membrane protein</topology>
    </subcellularLocation>
</comment>
<keyword evidence="3" id="KW-0479">Metal-binding</keyword>
<dbReference type="FunFam" id="3.30.40.10:FF:000505">
    <property type="entry name" value="NEP1-interacting protein-like 1"/>
    <property type="match status" value="1"/>
</dbReference>
<keyword evidence="5" id="KW-0862">Zinc</keyword>
<dbReference type="CDD" id="cd16461">
    <property type="entry name" value="RING-H2_EL5-like"/>
    <property type="match status" value="1"/>
</dbReference>
<dbReference type="PROSITE" id="PS50089">
    <property type="entry name" value="ZF_RING_2"/>
    <property type="match status" value="1"/>
</dbReference>
<dbReference type="Gene3D" id="3.30.40.10">
    <property type="entry name" value="Zinc/RING finger domain, C3HC4 (zinc finger)"/>
    <property type="match status" value="1"/>
</dbReference>
<feature type="domain" description="RING-type" evidence="11">
    <location>
        <begin position="202"/>
        <end position="244"/>
    </location>
</feature>
<evidence type="ECO:0000259" key="11">
    <source>
        <dbReference type="PROSITE" id="PS50089"/>
    </source>
</evidence>
<evidence type="ECO:0000256" key="8">
    <source>
        <dbReference type="ARBA" id="ARBA00061072"/>
    </source>
</evidence>
<evidence type="ECO:0000256" key="2">
    <source>
        <dbReference type="ARBA" id="ARBA00022692"/>
    </source>
</evidence>
<evidence type="ECO:0000256" key="10">
    <source>
        <dbReference type="SAM" id="Phobius"/>
    </source>
</evidence>
<comment type="similarity">
    <text evidence="8">Belongs to the RING-type zinc finger family. NIP subfamily.</text>
</comment>
<accession>A0AAV7E2S2</accession>
<evidence type="ECO:0000256" key="6">
    <source>
        <dbReference type="ARBA" id="ARBA00022989"/>
    </source>
</evidence>
<gene>
    <name evidence="12" type="ORF">H6P81_018727</name>
</gene>
<evidence type="ECO:0000313" key="13">
    <source>
        <dbReference type="Proteomes" id="UP000825729"/>
    </source>
</evidence>
<feature type="transmembrane region" description="Helical" evidence="10">
    <location>
        <begin position="52"/>
        <end position="76"/>
    </location>
</feature>
<dbReference type="SMART" id="SM00184">
    <property type="entry name" value="RING"/>
    <property type="match status" value="1"/>
</dbReference>
<dbReference type="AlphaFoldDB" id="A0AAV7E2S2"/>
<dbReference type="InterPro" id="IPR013083">
    <property type="entry name" value="Znf_RING/FYVE/PHD"/>
</dbReference>
<evidence type="ECO:0000256" key="3">
    <source>
        <dbReference type="ARBA" id="ARBA00022723"/>
    </source>
</evidence>
<name>A0AAV7E2S2_ARIFI</name>
<keyword evidence="7 10" id="KW-0472">Membrane</keyword>